<evidence type="ECO:0000313" key="4">
    <source>
        <dbReference type="Proteomes" id="UP000239156"/>
    </source>
</evidence>
<feature type="compositionally biased region" description="Basic and acidic residues" evidence="2">
    <location>
        <begin position="1050"/>
        <end position="1063"/>
    </location>
</feature>
<evidence type="ECO:0000313" key="3">
    <source>
        <dbReference type="EMBL" id="POW13385.1"/>
    </source>
</evidence>
<feature type="region of interest" description="Disordered" evidence="2">
    <location>
        <begin position="1042"/>
        <end position="1063"/>
    </location>
</feature>
<dbReference type="EMBL" id="PKSL01000025">
    <property type="protein sequence ID" value="POW13385.1"/>
    <property type="molecule type" value="Genomic_DNA"/>
</dbReference>
<evidence type="ECO:0000256" key="1">
    <source>
        <dbReference type="SAM" id="Coils"/>
    </source>
</evidence>
<dbReference type="VEuPathDB" id="FungiDB:PSTT_03792"/>
<dbReference type="VEuPathDB" id="FungiDB:PSHT_05571"/>
<protein>
    <submittedName>
        <fullName evidence="3">Uncharacterized protein</fullName>
    </submittedName>
</protein>
<gene>
    <name evidence="3" type="ORF">PSTT_03792</name>
</gene>
<name>A0A2S4VV35_9BASI</name>
<keyword evidence="1" id="KW-0175">Coiled coil</keyword>
<evidence type="ECO:0000256" key="2">
    <source>
        <dbReference type="SAM" id="MobiDB-lite"/>
    </source>
</evidence>
<keyword evidence="4" id="KW-1185">Reference proteome</keyword>
<proteinExistence type="predicted"/>
<feature type="coiled-coil region" evidence="1">
    <location>
        <begin position="92"/>
        <end position="119"/>
    </location>
</feature>
<feature type="coiled-coil region" evidence="1">
    <location>
        <begin position="728"/>
        <end position="762"/>
    </location>
</feature>
<sequence>MTVPAWASRKTRCSCHRCGPLGLRQANKPGGSNLGEVCAISYTTLLAFHTDQEIERNSRMAEFVIRWSAQTDKVLEEMDYFTVTHSGHDGTRRRATEKVEITEAELDKKNKLLEKLQWSLVPLIRDQINTFLRLLDMENDWRNQTEPKLQLIHQHLLKLDRTLIQTKKCLEFAAVDVKQVVRCSSVQLSADIRLTKRSDCSKDLISISSKTVKILFRKISCRNTHILPVTLDVGHNSEALSKLHVSGDTLLANFGIFVGTLVDSQDTQSNHGYLTSSPLYFTRPTSIPHSSTSRNRLLRKLSDFKTWLCTIQEASHCMTINILSRLPSFDYSNQPELAPDLREPRREAGHLDLYQQYNGVFLHILPSNSYHLASLFHPVLEALEDLSERYQDPISLGFSGHEKEALTADELAEKNRLFDRVHSSLIPLIYHQTNSFLHSLDLQYEWREQTEAESQLTCEHLSELDQTLKETTESIKSVIINATPDGTRDHYLKRCKKFTSARLVDCLSYFISQVDGRFRCGADFIKESKLSSLHPANPEHQSTASWLRMLILVHTSWFSDSASKAIQRFQSQGSDFDFIQDKCGSESSVSDTISIPLYFSWYSTSSLYPPKPIALNHEVTSRLGFLCSTKHGSFLPSKTSDPYWTMTEPVMQWSVQTTKLLEATCDCSSIADVILLHRPKIVEKEVLTKDELEEKTKLLEKLQWGLVPLMQDQLNTFLLLLDLQNDWKNQTETKLESISEHLQKLRRTMEEIRICLNSAEGNVKQVGTHDHHLERCKHFTYDRMMAGVLNIMQYLYNMFWACHDFVTQSTRSIHYPDDLHHQSSALRDKSELLQRVGACNTAISKAIQGFEESDFHPIQDKWKGQIYTYNCHLESLTRLSRLTSSPSRDTGALQTHLIELAKFIIPLIKSVLILSKKISCRNTKILPVTLDKDLNSETLFKLHASADTIVTYIRRVVYSLADNFAEIPQVYASAKMRSRIIALSQVLHSSSLDLHLYLIPLPCEIDCSLKLSDFKTWLSTIQEVWHCSTNNILSSLRNYEAQNEPGTATDRQETRREAGSASP</sequence>
<dbReference type="AlphaFoldDB" id="A0A2S4VV35"/>
<dbReference type="PANTHER" id="PTHR33069">
    <property type="entry name" value="CHROMOSOME 7, WHOLE GENOME SHOTGUN SEQUENCE-RELATED"/>
    <property type="match status" value="1"/>
</dbReference>
<dbReference type="PANTHER" id="PTHR33069:SF3">
    <property type="entry name" value="DYNEIN HEAVY CHAIN TAIL DOMAIN-CONTAINING PROTEIN"/>
    <property type="match status" value="1"/>
</dbReference>
<comment type="caution">
    <text evidence="3">The sequence shown here is derived from an EMBL/GenBank/DDBJ whole genome shotgun (WGS) entry which is preliminary data.</text>
</comment>
<accession>A0A2S4VV35</accession>
<dbReference type="Proteomes" id="UP000239156">
    <property type="component" value="Unassembled WGS sequence"/>
</dbReference>
<reference evidence="3" key="1">
    <citation type="submission" date="2017-12" db="EMBL/GenBank/DDBJ databases">
        <title>Gene loss provides genomic basis for host adaptation in cereal stripe rust fungi.</title>
        <authorList>
            <person name="Xia C."/>
        </authorList>
    </citation>
    <scope>NUCLEOTIDE SEQUENCE [LARGE SCALE GENOMIC DNA]</scope>
    <source>
        <strain evidence="3">93-210</strain>
    </source>
</reference>
<dbReference type="VEuPathDB" id="FungiDB:PSHT_08343"/>
<organism evidence="3 4">
    <name type="scientific">Puccinia striiformis</name>
    <dbReference type="NCBI Taxonomy" id="27350"/>
    <lineage>
        <taxon>Eukaryota</taxon>
        <taxon>Fungi</taxon>
        <taxon>Dikarya</taxon>
        <taxon>Basidiomycota</taxon>
        <taxon>Pucciniomycotina</taxon>
        <taxon>Pucciniomycetes</taxon>
        <taxon>Pucciniales</taxon>
        <taxon>Pucciniaceae</taxon>
        <taxon>Puccinia</taxon>
    </lineage>
</organism>